<evidence type="ECO:0000259" key="1">
    <source>
        <dbReference type="Pfam" id="PF01323"/>
    </source>
</evidence>
<dbReference type="Pfam" id="PF01323">
    <property type="entry name" value="DSBA"/>
    <property type="match status" value="1"/>
</dbReference>
<name>A0ABN1IWS2_9GAMM</name>
<evidence type="ECO:0000313" key="3">
    <source>
        <dbReference type="Proteomes" id="UP001501523"/>
    </source>
</evidence>
<dbReference type="RefSeq" id="WP_343793479.1">
    <property type="nucleotide sequence ID" value="NZ_BAAAEU010000025.1"/>
</dbReference>
<protein>
    <submittedName>
        <fullName evidence="2">DsbA family oxidoreductase</fullName>
    </submittedName>
</protein>
<feature type="domain" description="DSBA-like thioredoxin" evidence="1">
    <location>
        <begin position="12"/>
        <end position="213"/>
    </location>
</feature>
<reference evidence="2 3" key="1">
    <citation type="journal article" date="2019" name="Int. J. Syst. Evol. Microbiol.">
        <title>The Global Catalogue of Microorganisms (GCM) 10K type strain sequencing project: providing services to taxonomists for standard genome sequencing and annotation.</title>
        <authorList>
            <consortium name="The Broad Institute Genomics Platform"/>
            <consortium name="The Broad Institute Genome Sequencing Center for Infectious Disease"/>
            <person name="Wu L."/>
            <person name="Ma J."/>
        </authorList>
    </citation>
    <scope>NUCLEOTIDE SEQUENCE [LARGE SCALE GENOMIC DNA]</scope>
    <source>
        <strain evidence="2 3">JCM 15421</strain>
    </source>
</reference>
<comment type="caution">
    <text evidence="2">The sequence shown here is derived from an EMBL/GenBank/DDBJ whole genome shotgun (WGS) entry which is preliminary data.</text>
</comment>
<dbReference type="CDD" id="cd03024">
    <property type="entry name" value="DsbA_FrnE"/>
    <property type="match status" value="1"/>
</dbReference>
<dbReference type="PANTHER" id="PTHR13887">
    <property type="entry name" value="GLUTATHIONE S-TRANSFERASE KAPPA"/>
    <property type="match status" value="1"/>
</dbReference>
<dbReference type="SUPFAM" id="SSF52833">
    <property type="entry name" value="Thioredoxin-like"/>
    <property type="match status" value="1"/>
</dbReference>
<organism evidence="2 3">
    <name type="scientific">Dokdonella soli</name>
    <dbReference type="NCBI Taxonomy" id="529810"/>
    <lineage>
        <taxon>Bacteria</taxon>
        <taxon>Pseudomonadati</taxon>
        <taxon>Pseudomonadota</taxon>
        <taxon>Gammaproteobacteria</taxon>
        <taxon>Lysobacterales</taxon>
        <taxon>Rhodanobacteraceae</taxon>
        <taxon>Dokdonella</taxon>
    </lineage>
</organism>
<accession>A0ABN1IWS2</accession>
<gene>
    <name evidence="2" type="ORF">GCM10009105_34480</name>
</gene>
<dbReference type="PANTHER" id="PTHR13887:SF41">
    <property type="entry name" value="THIOREDOXIN SUPERFAMILY PROTEIN"/>
    <property type="match status" value="1"/>
</dbReference>
<dbReference type="Proteomes" id="UP001501523">
    <property type="component" value="Unassembled WGS sequence"/>
</dbReference>
<proteinExistence type="predicted"/>
<dbReference type="Gene3D" id="3.40.30.10">
    <property type="entry name" value="Glutaredoxin"/>
    <property type="match status" value="1"/>
</dbReference>
<keyword evidence="3" id="KW-1185">Reference proteome</keyword>
<dbReference type="InterPro" id="IPR036249">
    <property type="entry name" value="Thioredoxin-like_sf"/>
</dbReference>
<dbReference type="EMBL" id="BAAAEU010000025">
    <property type="protein sequence ID" value="GAA0722945.1"/>
    <property type="molecule type" value="Genomic_DNA"/>
</dbReference>
<dbReference type="InterPro" id="IPR001853">
    <property type="entry name" value="DSBA-like_thioredoxin_dom"/>
</dbReference>
<sequence length="220" mass="24350">MSVASKPTPIRIDFVSDVSCPWCAIGLNALEQAIARVGDKGAVDLHFQPFELNPQMPPEGQDATEHLVQKYGSTPEQLERNREAIRARGAELGFTFGARGRVYNTFDAHRLLHWAALEGHDKERALKHALLRAYFTDGEDVSAHEVLVRVASEAGLDAARAQQILSSDEYVADVRTQERFYTDRGIHSVPAVIINDRHLISGGQPIEVFEQALRQIAAQG</sequence>
<evidence type="ECO:0000313" key="2">
    <source>
        <dbReference type="EMBL" id="GAA0722945.1"/>
    </source>
</evidence>